<dbReference type="SUPFAM" id="SSF55729">
    <property type="entry name" value="Acyl-CoA N-acyltransferases (Nat)"/>
    <property type="match status" value="1"/>
</dbReference>
<dbReference type="AlphaFoldDB" id="A0A319A6Q5"/>
<dbReference type="Proteomes" id="UP000248349">
    <property type="component" value="Unassembled WGS sequence"/>
</dbReference>
<sequence>MRLTTPPPEQTEEIHVIRQAEILKAWYSAYDICIQHQEVAGGVAIRSLPQLQGKLTRVVGLELQGPFMPQDLRELEAIYAGIHLQPEVHSCEYADSSVTQVLAVAGYFSRGSLSVYCMDLEDSDEQPMAESSKETTTVRVGEVTSDADRKRFIAASIAGFADGGRSEELLSALARIATLRADTRLYIATNNAGEDHWDCSVGGYLYLDSTVPEYRAMGIHAALIHARLRVARDMGFWLVTLSTRQGSGSAKNAEKVGVEMAYRKEVYIKT</sequence>
<reference evidence="1 2" key="1">
    <citation type="submission" date="2016-12" db="EMBL/GenBank/DDBJ databases">
        <title>The genomes of Aspergillus section Nigri reveals drivers in fungal speciation.</title>
        <authorList>
            <consortium name="DOE Joint Genome Institute"/>
            <person name="Vesth T.C."/>
            <person name="Nybo J."/>
            <person name="Theobald S."/>
            <person name="Brandl J."/>
            <person name="Frisvad J.C."/>
            <person name="Nielsen K.F."/>
            <person name="Lyhne E.K."/>
            <person name="Kogle M.E."/>
            <person name="Kuo A."/>
            <person name="Riley R."/>
            <person name="Clum A."/>
            <person name="Nolan M."/>
            <person name="Lipzen A."/>
            <person name="Salamov A."/>
            <person name="Henrissat B."/>
            <person name="Wiebenga A."/>
            <person name="De Vries R.P."/>
            <person name="Grigoriev I.V."/>
            <person name="Mortensen U.H."/>
            <person name="Andersen M.R."/>
            <person name="Baker S.E."/>
        </authorList>
    </citation>
    <scope>NUCLEOTIDE SEQUENCE [LARGE SCALE GENOMIC DNA]</scope>
    <source>
        <strain evidence="1 2">JOP 1030-1</strain>
    </source>
</reference>
<dbReference type="RefSeq" id="XP_025433660.1">
    <property type="nucleotide sequence ID" value="XM_025579030.1"/>
</dbReference>
<organism evidence="1 2">
    <name type="scientific">Aspergillus saccharolyticus JOP 1030-1</name>
    <dbReference type="NCBI Taxonomy" id="1450539"/>
    <lineage>
        <taxon>Eukaryota</taxon>
        <taxon>Fungi</taxon>
        <taxon>Dikarya</taxon>
        <taxon>Ascomycota</taxon>
        <taxon>Pezizomycotina</taxon>
        <taxon>Eurotiomycetes</taxon>
        <taxon>Eurotiomycetidae</taxon>
        <taxon>Eurotiales</taxon>
        <taxon>Aspergillaceae</taxon>
        <taxon>Aspergillus</taxon>
        <taxon>Aspergillus subgen. Circumdati</taxon>
    </lineage>
</organism>
<name>A0A319A6Q5_9EURO</name>
<evidence type="ECO:0000313" key="1">
    <source>
        <dbReference type="EMBL" id="PYH47678.1"/>
    </source>
</evidence>
<dbReference type="OrthoDB" id="3853310at2759"/>
<evidence type="ECO:0008006" key="3">
    <source>
        <dbReference type="Google" id="ProtNLM"/>
    </source>
</evidence>
<proteinExistence type="predicted"/>
<dbReference type="Gene3D" id="3.40.630.30">
    <property type="match status" value="1"/>
</dbReference>
<accession>A0A319A6Q5</accession>
<dbReference type="GeneID" id="37080259"/>
<protein>
    <recommendedName>
        <fullName evidence="3">N-acetyltransferase domain-containing protein</fullName>
    </recommendedName>
</protein>
<dbReference type="EMBL" id="KZ821223">
    <property type="protein sequence ID" value="PYH47678.1"/>
    <property type="molecule type" value="Genomic_DNA"/>
</dbReference>
<evidence type="ECO:0000313" key="2">
    <source>
        <dbReference type="Proteomes" id="UP000248349"/>
    </source>
</evidence>
<gene>
    <name evidence="1" type="ORF">BP01DRAFT_414015</name>
</gene>
<dbReference type="InterPro" id="IPR016181">
    <property type="entry name" value="Acyl_CoA_acyltransferase"/>
</dbReference>
<keyword evidence="2" id="KW-1185">Reference proteome</keyword>